<organism evidence="2 3">
    <name type="scientific">Cognatiluteimonas weifangensis</name>
    <dbReference type="NCBI Taxonomy" id="2303539"/>
    <lineage>
        <taxon>Bacteria</taxon>
        <taxon>Pseudomonadati</taxon>
        <taxon>Pseudomonadota</taxon>
        <taxon>Gammaproteobacteria</taxon>
        <taxon>Lysobacterales</taxon>
        <taxon>Lysobacteraceae</taxon>
        <taxon>Cognatiluteimonas</taxon>
    </lineage>
</organism>
<reference evidence="2 3" key="1">
    <citation type="submission" date="2018-08" db="EMBL/GenBank/DDBJ databases">
        <title>Lysobacter weifangensis sp. nov., a new member of the family 'Xanthomonadaceae', isolated from soil in a farmland.</title>
        <authorList>
            <person name="Zhao H."/>
        </authorList>
    </citation>
    <scope>NUCLEOTIDE SEQUENCE [LARGE SCALE GENOMIC DNA]</scope>
    <source>
        <strain evidence="2 3">WF-2</strain>
    </source>
</reference>
<name>A0A372DMP5_9GAMM</name>
<evidence type="ECO:0000313" key="2">
    <source>
        <dbReference type="EMBL" id="RFP60840.1"/>
    </source>
</evidence>
<accession>A0A372DMP5</accession>
<evidence type="ECO:0000313" key="3">
    <source>
        <dbReference type="Proteomes" id="UP000262917"/>
    </source>
</evidence>
<evidence type="ECO:0000256" key="1">
    <source>
        <dbReference type="SAM" id="MobiDB-lite"/>
    </source>
</evidence>
<feature type="region of interest" description="Disordered" evidence="1">
    <location>
        <begin position="73"/>
        <end position="103"/>
    </location>
</feature>
<sequence>MSSSGATIASPAYLEQARAQARWLADYLRGETGEATAVIPVVCLPEWFVQANKESLASDVCVINPKMTSLFTDAGSQPQLDSRRRNRLSNALQKRYPDLDLTD</sequence>
<keyword evidence="3" id="KW-1185">Reference proteome</keyword>
<gene>
    <name evidence="2" type="ORF">D0Y53_06795</name>
</gene>
<comment type="caution">
    <text evidence="2">The sequence shown here is derived from an EMBL/GenBank/DDBJ whole genome shotgun (WGS) entry which is preliminary data.</text>
</comment>
<dbReference type="AlphaFoldDB" id="A0A372DMP5"/>
<dbReference type="RefSeq" id="WP_117202448.1">
    <property type="nucleotide sequence ID" value="NZ_JBHTBK010000002.1"/>
</dbReference>
<proteinExistence type="predicted"/>
<dbReference type="OrthoDB" id="572185at2"/>
<protein>
    <submittedName>
        <fullName evidence="2">Uncharacterized protein</fullName>
    </submittedName>
</protein>
<dbReference type="Proteomes" id="UP000262917">
    <property type="component" value="Unassembled WGS sequence"/>
</dbReference>
<dbReference type="EMBL" id="QVPD01000005">
    <property type="protein sequence ID" value="RFP60840.1"/>
    <property type="molecule type" value="Genomic_DNA"/>
</dbReference>